<dbReference type="Proteomes" id="UP000291078">
    <property type="component" value="Unassembled WGS sequence"/>
</dbReference>
<evidence type="ECO:0000256" key="3">
    <source>
        <dbReference type="ARBA" id="ARBA00022692"/>
    </source>
</evidence>
<dbReference type="Pfam" id="PF00892">
    <property type="entry name" value="EamA"/>
    <property type="match status" value="1"/>
</dbReference>
<keyword evidence="3 6" id="KW-0812">Transmembrane</keyword>
<dbReference type="RefSeq" id="WP_235844818.1">
    <property type="nucleotide sequence ID" value="NZ_SGXM01000005.1"/>
</dbReference>
<feature type="transmembrane region" description="Helical" evidence="6">
    <location>
        <begin position="38"/>
        <end position="60"/>
    </location>
</feature>
<feature type="transmembrane region" description="Helical" evidence="6">
    <location>
        <begin position="265"/>
        <end position="284"/>
    </location>
</feature>
<dbReference type="Gene3D" id="1.10.3730.20">
    <property type="match status" value="1"/>
</dbReference>
<dbReference type="InterPro" id="IPR037185">
    <property type="entry name" value="EmrE-like"/>
</dbReference>
<feature type="transmembrane region" description="Helical" evidence="6">
    <location>
        <begin position="123"/>
        <end position="140"/>
    </location>
</feature>
<evidence type="ECO:0000259" key="7">
    <source>
        <dbReference type="Pfam" id="PF00892"/>
    </source>
</evidence>
<dbReference type="GO" id="GO:0005886">
    <property type="term" value="C:plasma membrane"/>
    <property type="evidence" value="ECO:0007669"/>
    <property type="project" value="UniProtKB-SubCell"/>
</dbReference>
<feature type="transmembrane region" description="Helical" evidence="6">
    <location>
        <begin position="238"/>
        <end position="259"/>
    </location>
</feature>
<evidence type="ECO:0000256" key="6">
    <source>
        <dbReference type="SAM" id="Phobius"/>
    </source>
</evidence>
<feature type="transmembrane region" description="Helical" evidence="6">
    <location>
        <begin position="72"/>
        <end position="90"/>
    </location>
</feature>
<dbReference type="InterPro" id="IPR000620">
    <property type="entry name" value="EamA_dom"/>
</dbReference>
<dbReference type="EMBL" id="SGXM01000005">
    <property type="protein sequence ID" value="RZT36493.1"/>
    <property type="molecule type" value="Genomic_DNA"/>
</dbReference>
<comment type="caution">
    <text evidence="8">The sequence shown here is derived from an EMBL/GenBank/DDBJ whole genome shotgun (WGS) entry which is preliminary data.</text>
</comment>
<feature type="domain" description="EamA" evidence="7">
    <location>
        <begin position="150"/>
        <end position="278"/>
    </location>
</feature>
<sequence>MPLSRFKQSDTLLAVLALTASMASLCIGTSFAKSLFGAVGAQGTVAMRVTFAALILIAVWRPWRFPLSGAHARAIMLYGAALGATNLLFYMSLRTIPLGLAIAIEFTGPLAVAVLSSRRAIDFVWIACAVTGLALLLPLGEASTHLDPVGIGFALAAGVGWALYIIFGQMAGNAHGGQATSLGMTMAAVVAVPFGVAHAGSELFSPALLLSGLAVGLMSSAIPYSLEMVALKRLPRRTFGILLSMEPAMGALAGLAFLHEQLTPVQWVAIGAIITASIGCTVTARGKRPVEDQLAANQSAGSH</sequence>
<gene>
    <name evidence="8" type="ORF">EV147_3814</name>
</gene>
<keyword evidence="5 6" id="KW-0472">Membrane</keyword>
<reference evidence="8 9" key="1">
    <citation type="journal article" date="2015" name="Stand. Genomic Sci.">
        <title>Genomic Encyclopedia of Bacterial and Archaeal Type Strains, Phase III: the genomes of soil and plant-associated and newly described type strains.</title>
        <authorList>
            <person name="Whitman W.B."/>
            <person name="Woyke T."/>
            <person name="Klenk H.P."/>
            <person name="Zhou Y."/>
            <person name="Lilburn T.G."/>
            <person name="Beck B.J."/>
            <person name="De Vos P."/>
            <person name="Vandamme P."/>
            <person name="Eisen J.A."/>
            <person name="Garrity G."/>
            <person name="Hugenholtz P."/>
            <person name="Kyrpides N.C."/>
        </authorList>
    </citation>
    <scope>NUCLEOTIDE SEQUENCE [LARGE SCALE GENOMIC DNA]</scope>
    <source>
        <strain evidence="8 9">ASC-9842</strain>
    </source>
</reference>
<feature type="transmembrane region" description="Helical" evidence="6">
    <location>
        <begin position="146"/>
        <end position="167"/>
    </location>
</feature>
<evidence type="ECO:0000256" key="2">
    <source>
        <dbReference type="ARBA" id="ARBA00022475"/>
    </source>
</evidence>
<dbReference type="AlphaFoldDB" id="A0A4Q7RS90"/>
<name>A0A4Q7RS90_9BURK</name>
<dbReference type="PANTHER" id="PTHR42920">
    <property type="entry name" value="OS03G0707200 PROTEIN-RELATED"/>
    <property type="match status" value="1"/>
</dbReference>
<comment type="subcellular location">
    <subcellularLocation>
        <location evidence="1">Cell membrane</location>
        <topology evidence="1">Multi-pass membrane protein</topology>
    </subcellularLocation>
</comment>
<evidence type="ECO:0000313" key="9">
    <source>
        <dbReference type="Proteomes" id="UP000291078"/>
    </source>
</evidence>
<accession>A0A4Q7RS90</accession>
<protein>
    <submittedName>
        <fullName evidence="8">Inner membrane transporter RhtA</fullName>
    </submittedName>
</protein>
<evidence type="ECO:0000313" key="8">
    <source>
        <dbReference type="EMBL" id="RZT36493.1"/>
    </source>
</evidence>
<evidence type="ECO:0000256" key="5">
    <source>
        <dbReference type="ARBA" id="ARBA00023136"/>
    </source>
</evidence>
<keyword evidence="2" id="KW-1003">Cell membrane</keyword>
<dbReference type="SUPFAM" id="SSF103481">
    <property type="entry name" value="Multidrug resistance efflux transporter EmrE"/>
    <property type="match status" value="2"/>
</dbReference>
<evidence type="ECO:0000256" key="1">
    <source>
        <dbReference type="ARBA" id="ARBA00004651"/>
    </source>
</evidence>
<feature type="transmembrane region" description="Helical" evidence="6">
    <location>
        <begin position="96"/>
        <end position="116"/>
    </location>
</feature>
<keyword evidence="9" id="KW-1185">Reference proteome</keyword>
<organism evidence="8 9">
    <name type="scientific">Cupriavidus agavae</name>
    <dbReference type="NCBI Taxonomy" id="1001822"/>
    <lineage>
        <taxon>Bacteria</taxon>
        <taxon>Pseudomonadati</taxon>
        <taxon>Pseudomonadota</taxon>
        <taxon>Betaproteobacteria</taxon>
        <taxon>Burkholderiales</taxon>
        <taxon>Burkholderiaceae</taxon>
        <taxon>Cupriavidus</taxon>
    </lineage>
</organism>
<keyword evidence="4 6" id="KW-1133">Transmembrane helix</keyword>
<evidence type="ECO:0000256" key="4">
    <source>
        <dbReference type="ARBA" id="ARBA00022989"/>
    </source>
</evidence>
<dbReference type="InterPro" id="IPR051258">
    <property type="entry name" value="Diverse_Substrate_Transporter"/>
</dbReference>
<feature type="transmembrane region" description="Helical" evidence="6">
    <location>
        <begin position="203"/>
        <end position="226"/>
    </location>
</feature>
<dbReference type="PANTHER" id="PTHR42920:SF5">
    <property type="entry name" value="EAMA DOMAIN-CONTAINING PROTEIN"/>
    <property type="match status" value="1"/>
</dbReference>
<feature type="transmembrane region" description="Helical" evidence="6">
    <location>
        <begin position="179"/>
        <end position="197"/>
    </location>
</feature>
<proteinExistence type="predicted"/>